<dbReference type="InterPro" id="IPR051805">
    <property type="entry name" value="Dehydratase_Activator_Redct"/>
</dbReference>
<gene>
    <name evidence="6" type="ordered locus">Sulba_2174</name>
</gene>
<dbReference type="RefSeq" id="WP_014770314.1">
    <property type="nucleotide sequence ID" value="NC_018002.1"/>
</dbReference>
<accession>I3XZS5</accession>
<sequence length="252" mass="27357">MFWGVDIGSTYTKIIGIGREREIVHSAVIPTIFNQDVIVGEYLADKEVKMLVATGYGRYMLEESHGAPVISEIKAHAKGAYFFEPDVATVIDLGGQDSKVIKMGEQGSFTDFRMNDKCAAGTGKFLEIAANRLGLEMQDFAKAGFEHDKELTISSMCAVFAESEVISLIAKKESLANICYGVHESIASRLASMARKFVVKENETIVFTGGGALNPFLHHMLELKLERTIVIPKHPQLMGAVGAALAGLEVVG</sequence>
<dbReference type="GO" id="GO:0046872">
    <property type="term" value="F:metal ion binding"/>
    <property type="evidence" value="ECO:0007669"/>
    <property type="project" value="UniProtKB-KW"/>
</dbReference>
<dbReference type="eggNOG" id="COG1924">
    <property type="taxonomic scope" value="Bacteria"/>
</dbReference>
<dbReference type="EMBL" id="CP003333">
    <property type="protein sequence ID" value="AFL69449.1"/>
    <property type="molecule type" value="Genomic_DNA"/>
</dbReference>
<dbReference type="Proteomes" id="UP000006176">
    <property type="component" value="Chromosome"/>
</dbReference>
<organism evidence="6 7">
    <name type="scientific">Sulfurospirillum barnesii (strain ATCC 700032 / DSM 10660 / SES-3)</name>
    <dbReference type="NCBI Taxonomy" id="760154"/>
    <lineage>
        <taxon>Bacteria</taxon>
        <taxon>Pseudomonadati</taxon>
        <taxon>Campylobacterota</taxon>
        <taxon>Epsilonproteobacteria</taxon>
        <taxon>Campylobacterales</taxon>
        <taxon>Sulfurospirillaceae</taxon>
        <taxon>Sulfurospirillum</taxon>
    </lineage>
</organism>
<reference evidence="6 7" key="1">
    <citation type="submission" date="2012-06" db="EMBL/GenBank/DDBJ databases">
        <title>Complete sequence of Sulfurospirillum barnesii SES-3.</title>
        <authorList>
            <consortium name="US DOE Joint Genome Institute"/>
            <person name="Lucas S."/>
            <person name="Han J."/>
            <person name="Lapidus A."/>
            <person name="Cheng J.-F."/>
            <person name="Goodwin L."/>
            <person name="Pitluck S."/>
            <person name="Peters L."/>
            <person name="Ovchinnikova G."/>
            <person name="Lu M."/>
            <person name="Detter J.C."/>
            <person name="Han C."/>
            <person name="Tapia R."/>
            <person name="Land M."/>
            <person name="Hauser L."/>
            <person name="Kyrpides N."/>
            <person name="Ivanova N."/>
            <person name="Pagani I."/>
            <person name="Stolz J."/>
            <person name="Arkin A."/>
            <person name="Dehal P."/>
            <person name="Oremland R."/>
            <person name="Saltikov C."/>
            <person name="Basu P."/>
            <person name="Hollibaugh J."/>
            <person name="Newman D."/>
            <person name="Stolyar S."/>
            <person name="Hazen T."/>
            <person name="Woyke T."/>
        </authorList>
    </citation>
    <scope>NUCLEOTIDE SEQUENCE [LARGE SCALE GENOMIC DNA]</scope>
    <source>
        <strain evidence="7">ATCC 700032 / DSM 10660 / SES-3</strain>
    </source>
</reference>
<evidence type="ECO:0000256" key="4">
    <source>
        <dbReference type="ARBA" id="ARBA00023014"/>
    </source>
</evidence>
<evidence type="ECO:0000313" key="6">
    <source>
        <dbReference type="EMBL" id="AFL69449.1"/>
    </source>
</evidence>
<evidence type="ECO:0000313" key="7">
    <source>
        <dbReference type="Proteomes" id="UP000006176"/>
    </source>
</evidence>
<name>I3XZS5_SULBS</name>
<dbReference type="OrthoDB" id="9177882at2"/>
<dbReference type="PATRIC" id="fig|760154.4.peg.2175"/>
<dbReference type="SUPFAM" id="SSF53067">
    <property type="entry name" value="Actin-like ATPase domain"/>
    <property type="match status" value="1"/>
</dbReference>
<dbReference type="PANTHER" id="PTHR32329">
    <property type="entry name" value="BIFUNCTIONAL PROTEIN [INCLUDES 2-HYDROXYACYL-COA DEHYDRATASE (N-TER) AND ITS ACTIVATOR DOMAIN (C_TERM)-RELATED"/>
    <property type="match status" value="1"/>
</dbReference>
<keyword evidence="2" id="KW-0479">Metal-binding</keyword>
<dbReference type="Pfam" id="PF01869">
    <property type="entry name" value="BcrAD_BadFG"/>
    <property type="match status" value="1"/>
</dbReference>
<evidence type="ECO:0000256" key="3">
    <source>
        <dbReference type="ARBA" id="ARBA00023004"/>
    </source>
</evidence>
<dbReference type="InterPro" id="IPR002731">
    <property type="entry name" value="ATPase_BadF"/>
</dbReference>
<dbReference type="STRING" id="760154.Sulba_2174"/>
<dbReference type="AlphaFoldDB" id="I3XZS5"/>
<dbReference type="HOGENOM" id="CLU_066597_2_0_7"/>
<proteinExistence type="predicted"/>
<dbReference type="NCBIfam" id="TIGR00241">
    <property type="entry name" value="CoA_E_activ"/>
    <property type="match status" value="1"/>
</dbReference>
<dbReference type="CDD" id="cd24036">
    <property type="entry name" value="ASKHA_NBD_BcrAD_BadFG_HgdC_HadI"/>
    <property type="match status" value="1"/>
</dbReference>
<feature type="domain" description="ATPase BadF/BadG/BcrA/BcrD type" evidence="5">
    <location>
        <begin position="4"/>
        <end position="246"/>
    </location>
</feature>
<protein>
    <submittedName>
        <fullName evidence="6">CoA-substrate-specific enzyme activase, putative</fullName>
    </submittedName>
</protein>
<keyword evidence="7" id="KW-1185">Reference proteome</keyword>
<dbReference type="InterPro" id="IPR043129">
    <property type="entry name" value="ATPase_NBD"/>
</dbReference>
<keyword evidence="4" id="KW-0411">Iron-sulfur</keyword>
<dbReference type="InterPro" id="IPR008275">
    <property type="entry name" value="CoA_E_activase_dom"/>
</dbReference>
<dbReference type="Gene3D" id="3.30.420.40">
    <property type="match status" value="2"/>
</dbReference>
<dbReference type="PANTHER" id="PTHR32329:SF8">
    <property type="entry name" value="ACTIVATOR OF (R)-2-HYDROXYGLUTARYL-COA DEHYDRATASE"/>
    <property type="match status" value="1"/>
</dbReference>
<evidence type="ECO:0000259" key="5">
    <source>
        <dbReference type="Pfam" id="PF01869"/>
    </source>
</evidence>
<keyword evidence="3" id="KW-0408">Iron</keyword>
<dbReference type="GO" id="GO:0051536">
    <property type="term" value="F:iron-sulfur cluster binding"/>
    <property type="evidence" value="ECO:0007669"/>
    <property type="project" value="UniProtKB-KW"/>
</dbReference>
<evidence type="ECO:0000256" key="1">
    <source>
        <dbReference type="ARBA" id="ARBA00001966"/>
    </source>
</evidence>
<dbReference type="KEGG" id="sba:Sulba_2174"/>
<comment type="cofactor">
    <cofactor evidence="1">
        <name>[4Fe-4S] cluster</name>
        <dbReference type="ChEBI" id="CHEBI:49883"/>
    </cofactor>
</comment>
<evidence type="ECO:0000256" key="2">
    <source>
        <dbReference type="ARBA" id="ARBA00022723"/>
    </source>
</evidence>